<sequence length="99" mass="11639">MCLITTPNKSKNSRQDSNIRRGDRYDAPRPVSNYTGGPQVPVNTYRRPSRQYDRASVPLERRSRSSYRASGDRLSRVEVYEPRRSREVDMVRTSRTYVR</sequence>
<dbReference type="AlphaFoldDB" id="A0A1V8SKL6"/>
<protein>
    <submittedName>
        <fullName evidence="2">Uncharacterized protein</fullName>
    </submittedName>
</protein>
<feature type="compositionally biased region" description="Basic and acidic residues" evidence="1">
    <location>
        <begin position="13"/>
        <end position="27"/>
    </location>
</feature>
<evidence type="ECO:0000256" key="1">
    <source>
        <dbReference type="SAM" id="MobiDB-lite"/>
    </source>
</evidence>
<proteinExistence type="predicted"/>
<gene>
    <name evidence="2" type="ORF">B0A48_14474</name>
</gene>
<dbReference type="EMBL" id="NAJO01000038">
    <property type="protein sequence ID" value="OQN99704.1"/>
    <property type="molecule type" value="Genomic_DNA"/>
</dbReference>
<keyword evidence="3" id="KW-1185">Reference proteome</keyword>
<name>A0A1V8SKL6_9PEZI</name>
<evidence type="ECO:0000313" key="3">
    <source>
        <dbReference type="Proteomes" id="UP000192596"/>
    </source>
</evidence>
<organism evidence="2 3">
    <name type="scientific">Cryoendolithus antarcticus</name>
    <dbReference type="NCBI Taxonomy" id="1507870"/>
    <lineage>
        <taxon>Eukaryota</taxon>
        <taxon>Fungi</taxon>
        <taxon>Dikarya</taxon>
        <taxon>Ascomycota</taxon>
        <taxon>Pezizomycotina</taxon>
        <taxon>Dothideomycetes</taxon>
        <taxon>Dothideomycetidae</taxon>
        <taxon>Cladosporiales</taxon>
        <taxon>Cladosporiaceae</taxon>
        <taxon>Cryoendolithus</taxon>
    </lineage>
</organism>
<feature type="compositionally biased region" description="Polar residues" evidence="1">
    <location>
        <begin position="1"/>
        <end position="10"/>
    </location>
</feature>
<feature type="region of interest" description="Disordered" evidence="1">
    <location>
        <begin position="1"/>
        <end position="74"/>
    </location>
</feature>
<accession>A0A1V8SKL6</accession>
<dbReference type="Proteomes" id="UP000192596">
    <property type="component" value="Unassembled WGS sequence"/>
</dbReference>
<dbReference type="InParanoid" id="A0A1V8SKL6"/>
<reference evidence="3" key="1">
    <citation type="submission" date="2017-03" db="EMBL/GenBank/DDBJ databases">
        <title>Genomes of endolithic fungi from Antarctica.</title>
        <authorList>
            <person name="Coleine C."/>
            <person name="Masonjones S."/>
            <person name="Stajich J.E."/>
        </authorList>
    </citation>
    <scope>NUCLEOTIDE SEQUENCE [LARGE SCALE GENOMIC DNA]</scope>
    <source>
        <strain evidence="3">CCFEE 5527</strain>
    </source>
</reference>
<evidence type="ECO:0000313" key="2">
    <source>
        <dbReference type="EMBL" id="OQN99704.1"/>
    </source>
</evidence>
<comment type="caution">
    <text evidence="2">The sequence shown here is derived from an EMBL/GenBank/DDBJ whole genome shotgun (WGS) entry which is preliminary data.</text>
</comment>